<keyword evidence="4" id="KW-1185">Reference proteome</keyword>
<keyword evidence="1" id="KW-0472">Membrane</keyword>
<dbReference type="EMBL" id="JBHTCR010000007">
    <property type="protein sequence ID" value="MFC7347912.1"/>
    <property type="molecule type" value="Genomic_DNA"/>
</dbReference>
<dbReference type="Pfam" id="PF02517">
    <property type="entry name" value="Rce1-like"/>
    <property type="match status" value="1"/>
</dbReference>
<feature type="transmembrane region" description="Helical" evidence="1">
    <location>
        <begin position="84"/>
        <end position="112"/>
    </location>
</feature>
<comment type="caution">
    <text evidence="3">The sequence shown here is derived from an EMBL/GenBank/DDBJ whole genome shotgun (WGS) entry which is preliminary data.</text>
</comment>
<evidence type="ECO:0000313" key="4">
    <source>
        <dbReference type="Proteomes" id="UP001596550"/>
    </source>
</evidence>
<reference evidence="4" key="1">
    <citation type="journal article" date="2019" name="Int. J. Syst. Evol. Microbiol.">
        <title>The Global Catalogue of Microorganisms (GCM) 10K type strain sequencing project: providing services to taxonomists for standard genome sequencing and annotation.</title>
        <authorList>
            <consortium name="The Broad Institute Genomics Platform"/>
            <consortium name="The Broad Institute Genome Sequencing Center for Infectious Disease"/>
            <person name="Wu L."/>
            <person name="Ma J."/>
        </authorList>
    </citation>
    <scope>NUCLEOTIDE SEQUENCE [LARGE SCALE GENOMIC DNA]</scope>
    <source>
        <strain evidence="4">CCUG 54781</strain>
    </source>
</reference>
<dbReference type="InterPro" id="IPR003675">
    <property type="entry name" value="Rce1/LyrA-like_dom"/>
</dbReference>
<feature type="transmembrane region" description="Helical" evidence="1">
    <location>
        <begin position="16"/>
        <end position="37"/>
    </location>
</feature>
<dbReference type="Proteomes" id="UP001596550">
    <property type="component" value="Unassembled WGS sequence"/>
</dbReference>
<accession>A0ABW2M3A1</accession>
<keyword evidence="1" id="KW-1133">Transmembrane helix</keyword>
<evidence type="ECO:0000259" key="2">
    <source>
        <dbReference type="Pfam" id="PF02517"/>
    </source>
</evidence>
<evidence type="ECO:0000256" key="1">
    <source>
        <dbReference type="SAM" id="Phobius"/>
    </source>
</evidence>
<dbReference type="GO" id="GO:0016787">
    <property type="term" value="F:hydrolase activity"/>
    <property type="evidence" value="ECO:0007669"/>
    <property type="project" value="UniProtKB-KW"/>
</dbReference>
<feature type="transmembrane region" description="Helical" evidence="1">
    <location>
        <begin position="49"/>
        <end position="72"/>
    </location>
</feature>
<name>A0ABW2M3A1_9FLAO</name>
<keyword evidence="3" id="KW-0378">Hydrolase</keyword>
<dbReference type="RefSeq" id="WP_378180608.1">
    <property type="nucleotide sequence ID" value="NZ_JBHTCR010000007.1"/>
</dbReference>
<dbReference type="EC" id="3.4.-.-" evidence="3"/>
<proteinExistence type="predicted"/>
<feature type="transmembrane region" description="Helical" evidence="1">
    <location>
        <begin position="171"/>
        <end position="192"/>
    </location>
</feature>
<feature type="domain" description="CAAX prenyl protease 2/Lysostaphin resistance protein A-like" evidence="2">
    <location>
        <begin position="52"/>
        <end position="184"/>
    </location>
</feature>
<protein>
    <submittedName>
        <fullName evidence="3">CPBP family intramembrane glutamic endopeptidase</fullName>
        <ecNumber evidence="3">3.4.-.-</ecNumber>
    </submittedName>
</protein>
<keyword evidence="1" id="KW-0812">Transmembrane</keyword>
<feature type="transmembrane region" description="Helical" evidence="1">
    <location>
        <begin position="148"/>
        <end position="165"/>
    </location>
</feature>
<organism evidence="3 4">
    <name type="scientific">Chryseobacterium zhengzhouense</name>
    <dbReference type="NCBI Taxonomy" id="1636086"/>
    <lineage>
        <taxon>Bacteria</taxon>
        <taxon>Pseudomonadati</taxon>
        <taxon>Bacteroidota</taxon>
        <taxon>Flavobacteriia</taxon>
        <taxon>Flavobacteriales</taxon>
        <taxon>Weeksellaceae</taxon>
        <taxon>Chryseobacterium group</taxon>
        <taxon>Chryseobacterium</taxon>
    </lineage>
</organism>
<gene>
    <name evidence="3" type="ORF">ACFQO9_14385</name>
</gene>
<sequence>MKTLGREGKIYHENYLLKYGLVIFVASLIVNIIWSYYNTSGFSSRVIRFNNFTLIHFIAAFTIAPVVEELIFRGIFTGKKIFKYITYLGSIGYLLLLQNYYLIPLLLIFIFLFELGKRKQISRYIYYINALLFGFMHYEINDLKIADTWIGIVMTASIGLVLIWVTLNLGLLFSMLLHALNNFFAVAVIIAAHENSDMSLKKIETKDFTMEYQPVSFFVQNGNMQTDAGTFLKAENMSMSVIHGSICFNEQLDDIYIGKFNISIQRKQNSTKKLDCTSLHQLLDMAELKQNNE</sequence>
<feature type="transmembrane region" description="Helical" evidence="1">
    <location>
        <begin position="124"/>
        <end position="141"/>
    </location>
</feature>
<evidence type="ECO:0000313" key="3">
    <source>
        <dbReference type="EMBL" id="MFC7347912.1"/>
    </source>
</evidence>